<reference evidence="2" key="2">
    <citation type="submission" date="2017-02" db="EMBL/GenBank/DDBJ databases">
        <title>Sunflower complete genome.</title>
        <authorList>
            <person name="Langlade N."/>
            <person name="Munos S."/>
        </authorList>
    </citation>
    <scope>NUCLEOTIDE SEQUENCE [LARGE SCALE GENOMIC DNA]</scope>
    <source>
        <tissue evidence="2">Leaves</tissue>
    </source>
</reference>
<evidence type="ECO:0000313" key="1">
    <source>
        <dbReference type="EMBL" id="KAF5800342.1"/>
    </source>
</evidence>
<reference evidence="1 3" key="1">
    <citation type="journal article" date="2017" name="Nature">
        <title>The sunflower genome provides insights into oil metabolism, flowering and Asterid evolution.</title>
        <authorList>
            <person name="Badouin H."/>
            <person name="Gouzy J."/>
            <person name="Grassa C.J."/>
            <person name="Murat F."/>
            <person name="Staton S.E."/>
            <person name="Cottret L."/>
            <person name="Lelandais-Briere C."/>
            <person name="Owens G.L."/>
            <person name="Carrere S."/>
            <person name="Mayjonade B."/>
            <person name="Legrand L."/>
            <person name="Gill N."/>
            <person name="Kane N.C."/>
            <person name="Bowers J.E."/>
            <person name="Hubner S."/>
            <person name="Bellec A."/>
            <person name="Berard A."/>
            <person name="Berges H."/>
            <person name="Blanchet N."/>
            <person name="Boniface M.C."/>
            <person name="Brunel D."/>
            <person name="Catrice O."/>
            <person name="Chaidir N."/>
            <person name="Claudel C."/>
            <person name="Donnadieu C."/>
            <person name="Faraut T."/>
            <person name="Fievet G."/>
            <person name="Helmstetter N."/>
            <person name="King M."/>
            <person name="Knapp S.J."/>
            <person name="Lai Z."/>
            <person name="Le Paslier M.C."/>
            <person name="Lippi Y."/>
            <person name="Lorenzon L."/>
            <person name="Mandel J.R."/>
            <person name="Marage G."/>
            <person name="Marchand G."/>
            <person name="Marquand E."/>
            <person name="Bret-Mestries E."/>
            <person name="Morien E."/>
            <person name="Nambeesan S."/>
            <person name="Nguyen T."/>
            <person name="Pegot-Espagnet P."/>
            <person name="Pouilly N."/>
            <person name="Raftis F."/>
            <person name="Sallet E."/>
            <person name="Schiex T."/>
            <person name="Thomas J."/>
            <person name="Vandecasteele C."/>
            <person name="Vares D."/>
            <person name="Vear F."/>
            <person name="Vautrin S."/>
            <person name="Crespi M."/>
            <person name="Mangin B."/>
            <person name="Burke J.M."/>
            <person name="Salse J."/>
            <person name="Munos S."/>
            <person name="Vincourt P."/>
            <person name="Rieseberg L.H."/>
            <person name="Langlade N.B."/>
        </authorList>
    </citation>
    <scope>NUCLEOTIDE SEQUENCE [LARGE SCALE GENOMIC DNA]</scope>
    <source>
        <strain evidence="3">cv. SF193</strain>
        <tissue evidence="1">Leaves</tissue>
    </source>
</reference>
<dbReference type="EMBL" id="MNCJ02000322">
    <property type="protein sequence ID" value="KAF5800342.1"/>
    <property type="molecule type" value="Genomic_DNA"/>
</dbReference>
<dbReference type="Proteomes" id="UP000215914">
    <property type="component" value="Chromosome 7"/>
</dbReference>
<protein>
    <submittedName>
        <fullName evidence="2">Uncharacterized protein</fullName>
    </submittedName>
</protein>
<dbReference type="AlphaFoldDB" id="A0A251UDY8"/>
<evidence type="ECO:0000313" key="2">
    <source>
        <dbReference type="EMBL" id="OTG21558.1"/>
    </source>
</evidence>
<evidence type="ECO:0000313" key="3">
    <source>
        <dbReference type="Proteomes" id="UP000215914"/>
    </source>
</evidence>
<dbReference type="Gramene" id="mRNA:HanXRQr2_Chr07g0314981">
    <property type="protein sequence ID" value="mRNA:HanXRQr2_Chr07g0314981"/>
    <property type="gene ID" value="HanXRQr2_Chr07g0314981"/>
</dbReference>
<dbReference type="EMBL" id="CM007896">
    <property type="protein sequence ID" value="OTG21558.1"/>
    <property type="molecule type" value="Genomic_DNA"/>
</dbReference>
<sequence>MLLNIPPIVHNRRSNSIDAILVNLQIQNIPFLVNPMNRTVPIHPTHKLGINLIPARRPKHPPLPRFRRVNLDRINMITPQMRSNAHYLITTRLYRIENQRHPTRSPSNPIAPVKIRELHDLVNRRIVHIITSIILNILCNITKVLIQTITKHQPIARLQHNHTRMLSRSKRRRARLNRLMIMIKMFDRWCHHHRRWVFWI</sequence>
<proteinExistence type="predicted"/>
<keyword evidence="3" id="KW-1185">Reference proteome</keyword>
<name>A0A251UDY8_HELAN</name>
<gene>
    <name evidence="2" type="ORF">HannXRQ_Chr07g0205471</name>
    <name evidence="1" type="ORF">HanXRQr2_Chr07g0314981</name>
</gene>
<organism evidence="2 3">
    <name type="scientific">Helianthus annuus</name>
    <name type="common">Common sunflower</name>
    <dbReference type="NCBI Taxonomy" id="4232"/>
    <lineage>
        <taxon>Eukaryota</taxon>
        <taxon>Viridiplantae</taxon>
        <taxon>Streptophyta</taxon>
        <taxon>Embryophyta</taxon>
        <taxon>Tracheophyta</taxon>
        <taxon>Spermatophyta</taxon>
        <taxon>Magnoliopsida</taxon>
        <taxon>eudicotyledons</taxon>
        <taxon>Gunneridae</taxon>
        <taxon>Pentapetalae</taxon>
        <taxon>asterids</taxon>
        <taxon>campanulids</taxon>
        <taxon>Asterales</taxon>
        <taxon>Asteraceae</taxon>
        <taxon>Asteroideae</taxon>
        <taxon>Heliantheae alliance</taxon>
        <taxon>Heliantheae</taxon>
        <taxon>Helianthus</taxon>
    </lineage>
</organism>
<reference evidence="1" key="3">
    <citation type="submission" date="2020-06" db="EMBL/GenBank/DDBJ databases">
        <title>Helianthus annuus Genome sequencing and assembly Release 2.</title>
        <authorList>
            <person name="Gouzy J."/>
            <person name="Langlade N."/>
            <person name="Munos S."/>
        </authorList>
    </citation>
    <scope>NUCLEOTIDE SEQUENCE</scope>
    <source>
        <tissue evidence="1">Leaves</tissue>
    </source>
</reference>
<dbReference type="InParanoid" id="A0A251UDY8"/>
<accession>A0A251UDY8</accession>